<feature type="domain" description="LTD" evidence="7">
    <location>
        <begin position="168"/>
        <end position="309"/>
    </location>
</feature>
<evidence type="ECO:0000256" key="5">
    <source>
        <dbReference type="ARBA" id="ARBA00023273"/>
    </source>
</evidence>
<dbReference type="AlphaFoldDB" id="A0A381VS72"/>
<protein>
    <recommendedName>
        <fullName evidence="7">LTD domain-containing protein</fullName>
    </recommendedName>
</protein>
<dbReference type="PROSITE" id="PS51841">
    <property type="entry name" value="LTD"/>
    <property type="match status" value="1"/>
</dbReference>
<evidence type="ECO:0000256" key="1">
    <source>
        <dbReference type="ARBA" id="ARBA00004138"/>
    </source>
</evidence>
<name>A0A381VS72_9ZZZZ</name>
<comment type="subcellular location">
    <subcellularLocation>
        <location evidence="1">Cell projection</location>
        <location evidence="1">Cilium</location>
    </subcellularLocation>
    <subcellularLocation>
        <location evidence="2">Cytoplasm</location>
    </subcellularLocation>
</comment>
<keyword evidence="3" id="KW-0963">Cytoplasm</keyword>
<dbReference type="GO" id="GO:0005737">
    <property type="term" value="C:cytoplasm"/>
    <property type="evidence" value="ECO:0007669"/>
    <property type="project" value="UniProtKB-SubCell"/>
</dbReference>
<evidence type="ECO:0000256" key="6">
    <source>
        <dbReference type="SAM" id="MobiDB-lite"/>
    </source>
</evidence>
<dbReference type="EMBL" id="UINC01009575">
    <property type="protein sequence ID" value="SVA42921.1"/>
    <property type="molecule type" value="Genomic_DNA"/>
</dbReference>
<feature type="region of interest" description="Disordered" evidence="6">
    <location>
        <begin position="627"/>
        <end position="648"/>
    </location>
</feature>
<dbReference type="InterPro" id="IPR036415">
    <property type="entry name" value="Lamin_tail_dom_sf"/>
</dbReference>
<evidence type="ECO:0000313" key="8">
    <source>
        <dbReference type="EMBL" id="SVA42921.1"/>
    </source>
</evidence>
<accession>A0A381VS72</accession>
<dbReference type="InterPro" id="IPR001322">
    <property type="entry name" value="Lamin_tail_dom"/>
</dbReference>
<dbReference type="Gene3D" id="2.60.120.200">
    <property type="match status" value="1"/>
</dbReference>
<evidence type="ECO:0000259" key="7">
    <source>
        <dbReference type="PROSITE" id="PS51841"/>
    </source>
</evidence>
<evidence type="ECO:0000256" key="3">
    <source>
        <dbReference type="ARBA" id="ARBA00022490"/>
    </source>
</evidence>
<dbReference type="SUPFAM" id="SSF74853">
    <property type="entry name" value="Lamin A/C globular tail domain"/>
    <property type="match status" value="1"/>
</dbReference>
<feature type="compositionally biased region" description="Polar residues" evidence="6">
    <location>
        <begin position="639"/>
        <end position="648"/>
    </location>
</feature>
<keyword evidence="4" id="KW-0969">Cilium</keyword>
<dbReference type="Gene3D" id="2.60.40.10">
    <property type="entry name" value="Immunoglobulins"/>
    <property type="match status" value="1"/>
</dbReference>
<feature type="non-terminal residue" evidence="8">
    <location>
        <position position="648"/>
    </location>
</feature>
<feature type="region of interest" description="Disordered" evidence="6">
    <location>
        <begin position="67"/>
        <end position="92"/>
    </location>
</feature>
<keyword evidence="5" id="KW-0966">Cell projection</keyword>
<proteinExistence type="predicted"/>
<evidence type="ECO:0000256" key="4">
    <source>
        <dbReference type="ARBA" id="ARBA00023069"/>
    </source>
</evidence>
<dbReference type="Pfam" id="PF00932">
    <property type="entry name" value="LTD"/>
    <property type="match status" value="1"/>
</dbReference>
<dbReference type="InterPro" id="IPR053879">
    <property type="entry name" value="HYDIN_VesB_CFA65-like_Ig"/>
</dbReference>
<dbReference type="Gene3D" id="2.60.40.1260">
    <property type="entry name" value="Lamin Tail domain"/>
    <property type="match status" value="1"/>
</dbReference>
<organism evidence="8">
    <name type="scientific">marine metagenome</name>
    <dbReference type="NCBI Taxonomy" id="408172"/>
    <lineage>
        <taxon>unclassified sequences</taxon>
        <taxon>metagenomes</taxon>
        <taxon>ecological metagenomes</taxon>
    </lineage>
</organism>
<gene>
    <name evidence="8" type="ORF">METZ01_LOCUS95775</name>
</gene>
<dbReference type="GO" id="GO:0005929">
    <property type="term" value="C:cilium"/>
    <property type="evidence" value="ECO:0007669"/>
    <property type="project" value="UniProtKB-SubCell"/>
</dbReference>
<dbReference type="Pfam" id="PF22544">
    <property type="entry name" value="HYDIN_VesB_CFA65-like_Ig"/>
    <property type="match status" value="1"/>
</dbReference>
<reference evidence="8" key="1">
    <citation type="submission" date="2018-05" db="EMBL/GenBank/DDBJ databases">
        <authorList>
            <person name="Lanie J.A."/>
            <person name="Ng W.-L."/>
            <person name="Kazmierczak K.M."/>
            <person name="Andrzejewski T.M."/>
            <person name="Davidsen T.M."/>
            <person name="Wayne K.J."/>
            <person name="Tettelin H."/>
            <person name="Glass J.I."/>
            <person name="Rusch D."/>
            <person name="Podicherti R."/>
            <person name="Tsui H.-C.T."/>
            <person name="Winkler M.E."/>
        </authorList>
    </citation>
    <scope>NUCLEOTIDE SEQUENCE</scope>
</reference>
<dbReference type="InterPro" id="IPR013783">
    <property type="entry name" value="Ig-like_fold"/>
</dbReference>
<dbReference type="NCBIfam" id="NF038128">
    <property type="entry name" value="choice_anch_J"/>
    <property type="match status" value="1"/>
</dbReference>
<evidence type="ECO:0000256" key="2">
    <source>
        <dbReference type="ARBA" id="ARBA00004496"/>
    </source>
</evidence>
<sequence length="648" mass="68308">MKYIGKISSVLLTVAFVVAIVVANNNKSEIRGSKSSTNQQFQEKNQAGFIKKKREPVVVYYDKEEEVVDQEANNPTETEKEPQIGNEDTAPINDVVHSATLNSLKRSNKLYTKSTLMEEPEEGITKQELQKLIQQFNADPKSITKSEYELIQGDVDIEGNQNDASADRGAQLAAPSVVINELMYNPAMPLDAAGAPDYGDDREFVEFYNTTGSAIDMSGWYFSQGVVDTFPSGTSIAADGYLVVGRDSAAYYAKYGSYPDVCCWDSGALGNSGEDVVIKNASGATIDSVDFEDGASATETSNGWLSSTDGTGPSLERIHPNLNGAYSSSGGANVNIAWAAYTGTDSAGTPGARNSSYRDLVVEGFEGSIFPPSSWQAISLNTGNSVTQSSYSHSGSKAVRFSSYSSGGGGDYTQYLISPKLSVQSGDSLALWYKKHYSFYTDNVYVGISTTDSSVASFTFGDALSISTTYARHAQDLSSNAGSNIFVALKYYGNYAGHLYVDDITGPAIVYPSTPVASLTASSLAFGSVLIGATNTATVSLSNNGTSDLAYTVASDNAAFTVSSASGTVAWLGSDELTVTYTPTAATADSANLIFTHNGASSPDTVSLTGTGTYSILVEGFESSAWTGSPGAPAGWSQLEVSNPSAST</sequence>